<evidence type="ECO:0000256" key="7">
    <source>
        <dbReference type="ARBA" id="ARBA00047848"/>
    </source>
</evidence>
<name>A0AAI9ZS97_9PEZI</name>
<dbReference type="EC" id="4.2.1.51" evidence="2"/>
<dbReference type="PROSITE" id="PS51171">
    <property type="entry name" value="PREPHENATE_DEHYDR_3"/>
    <property type="match status" value="1"/>
</dbReference>
<dbReference type="FunFam" id="3.40.190.10:FF:000034">
    <property type="entry name" value="Chorismate mutase/prephenate dehydratase"/>
    <property type="match status" value="1"/>
</dbReference>
<dbReference type="EMBL" id="JAHMHQ010000009">
    <property type="protein sequence ID" value="KAK1637280.1"/>
    <property type="molecule type" value="Genomic_DNA"/>
</dbReference>
<protein>
    <recommendedName>
        <fullName evidence="2">prephenate dehydratase</fullName>
        <ecNumber evidence="2">4.2.1.51</ecNumber>
    </recommendedName>
</protein>
<evidence type="ECO:0000259" key="10">
    <source>
        <dbReference type="PROSITE" id="PS51671"/>
    </source>
</evidence>
<dbReference type="InterPro" id="IPR008242">
    <property type="entry name" value="Chor_mutase/pphenate_deHydtase"/>
</dbReference>
<comment type="pathway">
    <text evidence="1">Amino-acid biosynthesis; L-phenylalanine biosynthesis; phenylpyruvate from prephenate: step 1/1.</text>
</comment>
<evidence type="ECO:0000256" key="1">
    <source>
        <dbReference type="ARBA" id="ARBA00004741"/>
    </source>
</evidence>
<dbReference type="PROSITE" id="PS51671">
    <property type="entry name" value="ACT"/>
    <property type="match status" value="1"/>
</dbReference>
<dbReference type="PIRSF" id="PIRSF001500">
    <property type="entry name" value="Chor_mut_pdt_Ppr"/>
    <property type="match status" value="1"/>
</dbReference>
<dbReference type="PANTHER" id="PTHR21022">
    <property type="entry name" value="PREPHENATE DEHYDRATASE P PROTEIN"/>
    <property type="match status" value="1"/>
</dbReference>
<dbReference type="AlphaFoldDB" id="A0AAI9ZS97"/>
<keyword evidence="12" id="KW-1185">Reference proteome</keyword>
<dbReference type="Pfam" id="PF00800">
    <property type="entry name" value="PDT"/>
    <property type="match status" value="2"/>
</dbReference>
<dbReference type="GeneID" id="85477254"/>
<gene>
    <name evidence="11" type="ORF">BDP81DRAFT_449331</name>
</gene>
<evidence type="ECO:0000313" key="12">
    <source>
        <dbReference type="Proteomes" id="UP001243989"/>
    </source>
</evidence>
<dbReference type="SUPFAM" id="SSF55021">
    <property type="entry name" value="ACT-like"/>
    <property type="match status" value="1"/>
</dbReference>
<sequence>MNDKSQVPAEAVGGGVKPLVGFLGPQASYTHQSWQPPFLLLYLSLSLSLSLSIFCSFLRRAVCHLPSDLNRNLPSDIFEVVQAGEVAFGVVPVENSTNGSVLFTLDNFADRNGLYPDISVCGEIYLDVHHFLVGRRPAPDVIAAGPPGQGPPRGGGGGAGDEGSGACTPTASDPNPLKPRTKPLCSLKHVRRLYSHPQAWGQCVAFLQTYLKGIEAIDVSSTSRAAELVSLDETGTSAAISSEIAAGMHGIDVLARTIEDREDNTTRFFIIRKGLEQKKMPGHCVRPKARTKSMVSFTVPHEAPGALADVLECFRRYGTNLTSINSRPSLTAPFNYVFFVEFEGHRFRDPEGRVKGALDGVASVAERWRWLGSWEDQRS</sequence>
<evidence type="ECO:0000256" key="3">
    <source>
        <dbReference type="ARBA" id="ARBA00022605"/>
    </source>
</evidence>
<keyword evidence="4" id="KW-0057">Aromatic amino acid biosynthesis</keyword>
<dbReference type="RefSeq" id="XP_060445887.1">
    <property type="nucleotide sequence ID" value="XM_060592392.1"/>
</dbReference>
<dbReference type="FunFam" id="3.30.70.260:FF:000066">
    <property type="entry name" value="Chorismate mutase/prephenate dehydratase"/>
    <property type="match status" value="1"/>
</dbReference>
<dbReference type="SUPFAM" id="SSF53850">
    <property type="entry name" value="Periplasmic binding protein-like II"/>
    <property type="match status" value="2"/>
</dbReference>
<dbReference type="InterPro" id="IPR001086">
    <property type="entry name" value="Preph_deHydtase"/>
</dbReference>
<evidence type="ECO:0000259" key="9">
    <source>
        <dbReference type="PROSITE" id="PS51171"/>
    </source>
</evidence>
<evidence type="ECO:0000256" key="4">
    <source>
        <dbReference type="ARBA" id="ARBA00023141"/>
    </source>
</evidence>
<accession>A0AAI9ZS97</accession>
<dbReference type="InterPro" id="IPR002912">
    <property type="entry name" value="ACT_dom"/>
</dbReference>
<dbReference type="InterPro" id="IPR045865">
    <property type="entry name" value="ACT-like_dom_sf"/>
</dbReference>
<evidence type="ECO:0000256" key="5">
    <source>
        <dbReference type="ARBA" id="ARBA00023222"/>
    </source>
</evidence>
<dbReference type="GO" id="GO:0009094">
    <property type="term" value="P:L-phenylalanine biosynthetic process"/>
    <property type="evidence" value="ECO:0007669"/>
    <property type="project" value="UniProtKB-KW"/>
</dbReference>
<evidence type="ECO:0000313" key="11">
    <source>
        <dbReference type="EMBL" id="KAK1637280.1"/>
    </source>
</evidence>
<dbReference type="Proteomes" id="UP001243989">
    <property type="component" value="Unassembled WGS sequence"/>
</dbReference>
<keyword evidence="6" id="KW-0456">Lyase</keyword>
<comment type="catalytic activity">
    <reaction evidence="7">
        <text>prephenate + H(+) = 3-phenylpyruvate + CO2 + H2O</text>
        <dbReference type="Rhea" id="RHEA:21648"/>
        <dbReference type="ChEBI" id="CHEBI:15377"/>
        <dbReference type="ChEBI" id="CHEBI:15378"/>
        <dbReference type="ChEBI" id="CHEBI:16526"/>
        <dbReference type="ChEBI" id="CHEBI:18005"/>
        <dbReference type="ChEBI" id="CHEBI:29934"/>
        <dbReference type="EC" id="4.2.1.51"/>
    </reaction>
</comment>
<feature type="domain" description="Prephenate dehydratase" evidence="9">
    <location>
        <begin position="19"/>
        <end position="273"/>
    </location>
</feature>
<evidence type="ECO:0000256" key="6">
    <source>
        <dbReference type="ARBA" id="ARBA00023239"/>
    </source>
</evidence>
<dbReference type="GO" id="GO:0005737">
    <property type="term" value="C:cytoplasm"/>
    <property type="evidence" value="ECO:0007669"/>
    <property type="project" value="TreeGrafter"/>
</dbReference>
<organism evidence="11 12">
    <name type="scientific">Colletotrichum phormii</name>
    <dbReference type="NCBI Taxonomy" id="359342"/>
    <lineage>
        <taxon>Eukaryota</taxon>
        <taxon>Fungi</taxon>
        <taxon>Dikarya</taxon>
        <taxon>Ascomycota</taxon>
        <taxon>Pezizomycotina</taxon>
        <taxon>Sordariomycetes</taxon>
        <taxon>Hypocreomycetidae</taxon>
        <taxon>Glomerellales</taxon>
        <taxon>Glomerellaceae</taxon>
        <taxon>Colletotrichum</taxon>
        <taxon>Colletotrichum acutatum species complex</taxon>
    </lineage>
</organism>
<dbReference type="CDD" id="cd13532">
    <property type="entry name" value="PBP2_PDT_like"/>
    <property type="match status" value="1"/>
</dbReference>
<evidence type="ECO:0000256" key="2">
    <source>
        <dbReference type="ARBA" id="ARBA00013147"/>
    </source>
</evidence>
<evidence type="ECO:0000256" key="8">
    <source>
        <dbReference type="SAM" id="MobiDB-lite"/>
    </source>
</evidence>
<feature type="region of interest" description="Disordered" evidence="8">
    <location>
        <begin position="142"/>
        <end position="180"/>
    </location>
</feature>
<reference evidence="11" key="1">
    <citation type="submission" date="2021-06" db="EMBL/GenBank/DDBJ databases">
        <title>Comparative genomics, transcriptomics and evolutionary studies reveal genomic signatures of adaptation to plant cell wall in hemibiotrophic fungi.</title>
        <authorList>
            <consortium name="DOE Joint Genome Institute"/>
            <person name="Baroncelli R."/>
            <person name="Diaz J.F."/>
            <person name="Benocci T."/>
            <person name="Peng M."/>
            <person name="Battaglia E."/>
            <person name="Haridas S."/>
            <person name="Andreopoulos W."/>
            <person name="Labutti K."/>
            <person name="Pangilinan J."/>
            <person name="Floch G.L."/>
            <person name="Makela M.R."/>
            <person name="Henrissat B."/>
            <person name="Grigoriev I.V."/>
            <person name="Crouch J.A."/>
            <person name="De Vries R.P."/>
            <person name="Sukno S.A."/>
            <person name="Thon M.R."/>
        </authorList>
    </citation>
    <scope>NUCLEOTIDE SEQUENCE</scope>
    <source>
        <strain evidence="11">CBS 102054</strain>
    </source>
</reference>
<dbReference type="CDD" id="cd04905">
    <property type="entry name" value="ACT_CM-PDT"/>
    <property type="match status" value="1"/>
</dbReference>
<dbReference type="Gene3D" id="3.40.190.10">
    <property type="entry name" value="Periplasmic binding protein-like II"/>
    <property type="match status" value="2"/>
</dbReference>
<dbReference type="PANTHER" id="PTHR21022:SF19">
    <property type="entry name" value="PREPHENATE DEHYDRATASE-RELATED"/>
    <property type="match status" value="1"/>
</dbReference>
<keyword evidence="5" id="KW-0584">Phenylalanine biosynthesis</keyword>
<feature type="domain" description="ACT" evidence="10">
    <location>
        <begin position="295"/>
        <end position="369"/>
    </location>
</feature>
<comment type="caution">
    <text evidence="11">The sequence shown here is derived from an EMBL/GenBank/DDBJ whole genome shotgun (WGS) entry which is preliminary data.</text>
</comment>
<keyword evidence="3" id="KW-0028">Amino-acid biosynthesis</keyword>
<dbReference type="Gene3D" id="3.30.70.260">
    <property type="match status" value="1"/>
</dbReference>
<feature type="compositionally biased region" description="Gly residues" evidence="8">
    <location>
        <begin position="151"/>
        <end position="163"/>
    </location>
</feature>
<proteinExistence type="predicted"/>
<dbReference type="GO" id="GO:0004664">
    <property type="term" value="F:prephenate dehydratase activity"/>
    <property type="evidence" value="ECO:0007669"/>
    <property type="project" value="UniProtKB-EC"/>
</dbReference>